<organism evidence="2 3">
    <name type="scientific">Geomonas terrae</name>
    <dbReference type="NCBI Taxonomy" id="2562681"/>
    <lineage>
        <taxon>Bacteria</taxon>
        <taxon>Pseudomonadati</taxon>
        <taxon>Thermodesulfobacteriota</taxon>
        <taxon>Desulfuromonadia</taxon>
        <taxon>Geobacterales</taxon>
        <taxon>Geobacteraceae</taxon>
        <taxon>Geomonas</taxon>
    </lineage>
</organism>
<keyword evidence="3" id="KW-1185">Reference proteome</keyword>
<evidence type="ECO:0000313" key="3">
    <source>
        <dbReference type="Proteomes" id="UP000306416"/>
    </source>
</evidence>
<protein>
    <submittedName>
        <fullName evidence="2">Uncharacterized protein</fullName>
    </submittedName>
</protein>
<evidence type="ECO:0000256" key="1">
    <source>
        <dbReference type="SAM" id="Phobius"/>
    </source>
</evidence>
<keyword evidence="1" id="KW-0812">Transmembrane</keyword>
<evidence type="ECO:0000313" key="2">
    <source>
        <dbReference type="EMBL" id="TGU74400.1"/>
    </source>
</evidence>
<reference evidence="2 3" key="1">
    <citation type="submission" date="2019-04" db="EMBL/GenBank/DDBJ databases">
        <title>Geobacter oryzae sp. nov., ferric-reducing bacteria isolated from paddy soil.</title>
        <authorList>
            <person name="Xu Z."/>
            <person name="Masuda Y."/>
            <person name="Itoh H."/>
            <person name="Senoo K."/>
        </authorList>
    </citation>
    <scope>NUCLEOTIDE SEQUENCE [LARGE SCALE GENOMIC DNA]</scope>
    <source>
        <strain evidence="2 3">Red111</strain>
    </source>
</reference>
<proteinExistence type="predicted"/>
<name>A0A4S1CMA8_9BACT</name>
<feature type="transmembrane region" description="Helical" evidence="1">
    <location>
        <begin position="87"/>
        <end position="107"/>
    </location>
</feature>
<accession>A0A4S1CMA8</accession>
<keyword evidence="1" id="KW-0472">Membrane</keyword>
<dbReference type="AlphaFoldDB" id="A0A4S1CMA8"/>
<comment type="caution">
    <text evidence="2">The sequence shown here is derived from an EMBL/GenBank/DDBJ whole genome shotgun (WGS) entry which is preliminary data.</text>
</comment>
<keyword evidence="1" id="KW-1133">Transmembrane helix</keyword>
<dbReference type="Proteomes" id="UP000306416">
    <property type="component" value="Unassembled WGS sequence"/>
</dbReference>
<sequence>MSIWSVAKIAATKIPWGRVFENLPVVVEMANRAKGRFMGEGATSDLEARVQQLHEENRKLEKALLETSGHLQLAVKTLKVVLARQKVLMAATAVSLVLAIAALVVALS</sequence>
<dbReference type="RefSeq" id="WP_135868730.1">
    <property type="nucleotide sequence ID" value="NZ_SRSC01000001.1"/>
</dbReference>
<gene>
    <name evidence="2" type="ORF">E4633_02740</name>
</gene>
<dbReference type="EMBL" id="SRSC01000001">
    <property type="protein sequence ID" value="TGU74400.1"/>
    <property type="molecule type" value="Genomic_DNA"/>
</dbReference>